<evidence type="ECO:0000256" key="1">
    <source>
        <dbReference type="SAM" id="Phobius"/>
    </source>
</evidence>
<protein>
    <submittedName>
        <fullName evidence="2">Uncharacterized protein</fullName>
    </submittedName>
</protein>
<keyword evidence="1" id="KW-0812">Transmembrane</keyword>
<dbReference type="Proteomes" id="UP000614982">
    <property type="component" value="Unassembled WGS sequence"/>
</dbReference>
<name>A0ABQ1DVT1_PSECI</name>
<evidence type="ECO:0000313" key="3">
    <source>
        <dbReference type="Proteomes" id="UP000614982"/>
    </source>
</evidence>
<keyword evidence="1" id="KW-1133">Transmembrane helix</keyword>
<organism evidence="2 3">
    <name type="scientific">Pseudomonas cichorii</name>
    <dbReference type="NCBI Taxonomy" id="36746"/>
    <lineage>
        <taxon>Bacteria</taxon>
        <taxon>Pseudomonadati</taxon>
        <taxon>Pseudomonadota</taxon>
        <taxon>Gammaproteobacteria</taxon>
        <taxon>Pseudomonadales</taxon>
        <taxon>Pseudomonadaceae</taxon>
        <taxon>Pseudomonas</taxon>
    </lineage>
</organism>
<accession>A0ABQ1DVT1</accession>
<feature type="transmembrane region" description="Helical" evidence="1">
    <location>
        <begin position="12"/>
        <end position="33"/>
    </location>
</feature>
<dbReference type="EMBL" id="BLWA01000029">
    <property type="protein sequence ID" value="GFM95064.1"/>
    <property type="molecule type" value="Genomic_DNA"/>
</dbReference>
<dbReference type="RefSeq" id="WP_025260486.1">
    <property type="nucleotide sequence ID" value="NZ_BLWA01000029.1"/>
</dbReference>
<gene>
    <name evidence="2" type="ORF">PSCICP_50360</name>
</gene>
<keyword evidence="3" id="KW-1185">Reference proteome</keyword>
<dbReference type="GeneID" id="45542932"/>
<feature type="transmembrane region" description="Helical" evidence="1">
    <location>
        <begin position="45"/>
        <end position="65"/>
    </location>
</feature>
<proteinExistence type="predicted"/>
<reference evidence="2 3" key="1">
    <citation type="submission" date="2020-05" db="EMBL/GenBank/DDBJ databases">
        <title>Genetic diversity of Pseudomonas cichorii.</title>
        <authorList>
            <person name="Tani S."/>
            <person name="Yagi H."/>
            <person name="Hashimoto S."/>
            <person name="Iiyama K."/>
            <person name="Furuya N."/>
        </authorList>
    </citation>
    <scope>NUCLEOTIDE SEQUENCE [LARGE SCALE GENOMIC DNA]</scope>
    <source>
        <strain evidence="2 3">LMG 2162</strain>
    </source>
</reference>
<keyword evidence="1" id="KW-0472">Membrane</keyword>
<evidence type="ECO:0000313" key="2">
    <source>
        <dbReference type="EMBL" id="GFM95064.1"/>
    </source>
</evidence>
<comment type="caution">
    <text evidence="2">The sequence shown here is derived from an EMBL/GenBank/DDBJ whole genome shotgun (WGS) entry which is preliminary data.</text>
</comment>
<sequence length="160" mass="17798">MLQREFVIKSSNPAILTVYLLTPFLLLAGGLLLYVPWSSPNAPAWVQAVGSIAAIIAAWLIPYHLERARLKKQKADLLASVGWLALRVKNSFDHMSSVVSKSDPDALRGWLFVSAHAEWSIHRDAAREFPLAGFTRDEISWLLALRSVTEFGVLCSEALR</sequence>